<reference evidence="3" key="1">
    <citation type="submission" date="2016-06" db="EMBL/GenBank/DDBJ databases">
        <authorList>
            <person name="Varghese N."/>
            <person name="Submissions Spin"/>
        </authorList>
    </citation>
    <scope>NUCLEOTIDE SEQUENCE [LARGE SCALE GENOMIC DNA]</scope>
    <source>
        <strain evidence="3">DSM 44815</strain>
    </source>
</reference>
<gene>
    <name evidence="2" type="ORF">GA0070611_1388</name>
</gene>
<evidence type="ECO:0000313" key="3">
    <source>
        <dbReference type="Proteomes" id="UP000199385"/>
    </source>
</evidence>
<keyword evidence="1" id="KW-1133">Transmembrane helix</keyword>
<dbReference type="Proteomes" id="UP000199385">
    <property type="component" value="Chromosome I"/>
</dbReference>
<organism evidence="2 3">
    <name type="scientific">Micromonospora auratinigra</name>
    <dbReference type="NCBI Taxonomy" id="261654"/>
    <lineage>
        <taxon>Bacteria</taxon>
        <taxon>Bacillati</taxon>
        <taxon>Actinomycetota</taxon>
        <taxon>Actinomycetes</taxon>
        <taxon>Micromonosporales</taxon>
        <taxon>Micromonosporaceae</taxon>
        <taxon>Micromonospora</taxon>
    </lineage>
</organism>
<dbReference type="AlphaFoldDB" id="A0A1A8ZAC0"/>
<protein>
    <submittedName>
        <fullName evidence="2">Uncharacterized protein</fullName>
    </submittedName>
</protein>
<evidence type="ECO:0000256" key="1">
    <source>
        <dbReference type="SAM" id="Phobius"/>
    </source>
</evidence>
<dbReference type="EMBL" id="LT594323">
    <property type="protein sequence ID" value="SBT40775.1"/>
    <property type="molecule type" value="Genomic_DNA"/>
</dbReference>
<keyword evidence="1" id="KW-0812">Transmembrane</keyword>
<proteinExistence type="predicted"/>
<name>A0A1A8ZAC0_9ACTN</name>
<dbReference type="PATRIC" id="fig|261654.4.peg.1416"/>
<keyword evidence="3" id="KW-1185">Reference proteome</keyword>
<accession>A0A1A8ZAC0</accession>
<sequence>MNVTHHILDRVKARLPDRVDRANDLLGKALVATVVALGGLLLATLIL</sequence>
<keyword evidence="1" id="KW-0472">Membrane</keyword>
<feature type="transmembrane region" description="Helical" evidence="1">
    <location>
        <begin position="25"/>
        <end position="46"/>
    </location>
</feature>
<evidence type="ECO:0000313" key="2">
    <source>
        <dbReference type="EMBL" id="SBT40775.1"/>
    </source>
</evidence>